<evidence type="ECO:0000313" key="3">
    <source>
        <dbReference type="Proteomes" id="UP000028703"/>
    </source>
</evidence>
<dbReference type="eggNOG" id="ENOG50338AH">
    <property type="taxonomic scope" value="Bacteria"/>
</dbReference>
<accession>A0A085ZBI0</accession>
<dbReference type="RefSeq" id="WP_034706071.1">
    <property type="nucleotide sequence ID" value="NZ_JPRO01000014.1"/>
</dbReference>
<evidence type="ECO:0000313" key="2">
    <source>
        <dbReference type="EMBL" id="KFF01794.1"/>
    </source>
</evidence>
<reference evidence="2 3" key="1">
    <citation type="submission" date="2014-07" db="EMBL/GenBank/DDBJ databases">
        <title>Genome of Chryseobacterium luteum DSM 18605.</title>
        <authorList>
            <person name="Stropko S.J."/>
            <person name="Pipes S.E."/>
            <person name="Newman J.D."/>
        </authorList>
    </citation>
    <scope>NUCLEOTIDE SEQUENCE [LARGE SCALE GENOMIC DNA]</scope>
    <source>
        <strain evidence="2 3">DSM 18605</strain>
    </source>
</reference>
<protein>
    <recommendedName>
        <fullName evidence="1">DUF6759 domain-containing protein</fullName>
    </recommendedName>
</protein>
<name>A0A085ZBI0_9FLAO</name>
<comment type="caution">
    <text evidence="2">The sequence shown here is derived from an EMBL/GenBank/DDBJ whole genome shotgun (WGS) entry which is preliminary data.</text>
</comment>
<proteinExistence type="predicted"/>
<organism evidence="2 3">
    <name type="scientific">Chryseobacterium luteum</name>
    <dbReference type="NCBI Taxonomy" id="421531"/>
    <lineage>
        <taxon>Bacteria</taxon>
        <taxon>Pseudomonadati</taxon>
        <taxon>Bacteroidota</taxon>
        <taxon>Flavobacteriia</taxon>
        <taxon>Flavobacteriales</taxon>
        <taxon>Weeksellaceae</taxon>
        <taxon>Chryseobacterium group</taxon>
        <taxon>Chryseobacterium</taxon>
    </lineage>
</organism>
<dbReference type="EMBL" id="JPRO01000014">
    <property type="protein sequence ID" value="KFF01794.1"/>
    <property type="molecule type" value="Genomic_DNA"/>
</dbReference>
<feature type="domain" description="DUF6759" evidence="1">
    <location>
        <begin position="160"/>
        <end position="250"/>
    </location>
</feature>
<dbReference type="Proteomes" id="UP000028703">
    <property type="component" value="Unassembled WGS sequence"/>
</dbReference>
<sequence>MKKIFLLIFLCIFTLGFSQKKKKPKSKAVVEKETVIIYTEQDAEASKEARVIAGFLKQNPGHAKTDYFKRKLIDMIMADNSPEAKPTIKPISKEKIERIVQNNELNNRKVISTNKASVENNTKKTDKVNDAINALKEERLASYASVSSAKTAGVAKSGPSESNKKTAAMLTHLFNNDLNKNEAYINIKNRSSCNLIIKISGKKYYNLTVPAKGQNFILIDKGEYVLTTMVCDAKYSSIKKVTQDIEIALNVAE</sequence>
<keyword evidence="3" id="KW-1185">Reference proteome</keyword>
<dbReference type="AlphaFoldDB" id="A0A085ZBI0"/>
<dbReference type="OrthoDB" id="1250055at2"/>
<evidence type="ECO:0000259" key="1">
    <source>
        <dbReference type="Pfam" id="PF20545"/>
    </source>
</evidence>
<dbReference type="InterPro" id="IPR046647">
    <property type="entry name" value="DUF6759"/>
</dbReference>
<gene>
    <name evidence="2" type="ORF">IX38_14910</name>
</gene>
<dbReference type="Pfam" id="PF20545">
    <property type="entry name" value="DUF6759"/>
    <property type="match status" value="1"/>
</dbReference>